<accession>A0A5B7GIM7</accession>
<reference evidence="1 2" key="1">
    <citation type="submission" date="2019-05" db="EMBL/GenBank/DDBJ databases">
        <title>Another draft genome of Portunus trituberculatus and its Hox gene families provides insights of decapod evolution.</title>
        <authorList>
            <person name="Jeong J.-H."/>
            <person name="Song I."/>
            <person name="Kim S."/>
            <person name="Choi T."/>
            <person name="Kim D."/>
            <person name="Ryu S."/>
            <person name="Kim W."/>
        </authorList>
    </citation>
    <scope>NUCLEOTIDE SEQUENCE [LARGE SCALE GENOMIC DNA]</scope>
    <source>
        <tissue evidence="1">Muscle</tissue>
    </source>
</reference>
<protein>
    <submittedName>
        <fullName evidence="1">Protein UBASH3A</fullName>
    </submittedName>
</protein>
<comment type="caution">
    <text evidence="1">The sequence shown here is derived from an EMBL/GenBank/DDBJ whole genome shotgun (WGS) entry which is preliminary data.</text>
</comment>
<gene>
    <name evidence="1" type="ORF">E2C01_050854</name>
</gene>
<proteinExistence type="predicted"/>
<organism evidence="1 2">
    <name type="scientific">Portunus trituberculatus</name>
    <name type="common">Swimming crab</name>
    <name type="synonym">Neptunus trituberculatus</name>
    <dbReference type="NCBI Taxonomy" id="210409"/>
    <lineage>
        <taxon>Eukaryota</taxon>
        <taxon>Metazoa</taxon>
        <taxon>Ecdysozoa</taxon>
        <taxon>Arthropoda</taxon>
        <taxon>Crustacea</taxon>
        <taxon>Multicrustacea</taxon>
        <taxon>Malacostraca</taxon>
        <taxon>Eumalacostraca</taxon>
        <taxon>Eucarida</taxon>
        <taxon>Decapoda</taxon>
        <taxon>Pleocyemata</taxon>
        <taxon>Brachyura</taxon>
        <taxon>Eubrachyura</taxon>
        <taxon>Portunoidea</taxon>
        <taxon>Portunidae</taxon>
        <taxon>Portuninae</taxon>
        <taxon>Portunus</taxon>
    </lineage>
</organism>
<evidence type="ECO:0000313" key="2">
    <source>
        <dbReference type="Proteomes" id="UP000324222"/>
    </source>
</evidence>
<dbReference type="AlphaFoldDB" id="A0A5B7GIM7"/>
<keyword evidence="2" id="KW-1185">Reference proteome</keyword>
<dbReference type="EMBL" id="VSRR010014327">
    <property type="protein sequence ID" value="MPC56888.1"/>
    <property type="molecule type" value="Genomic_DNA"/>
</dbReference>
<evidence type="ECO:0000313" key="1">
    <source>
        <dbReference type="EMBL" id="MPC56888.1"/>
    </source>
</evidence>
<dbReference type="Proteomes" id="UP000324222">
    <property type="component" value="Unassembled WGS sequence"/>
</dbReference>
<sequence length="78" mass="8879">MMATLLPPRKNPTPTKLSRQHLSPLQILLQMGFPKHRASPSYIKKKKKLAEAKCQRHLCLGRSWGGIGEIGQYTEIRL</sequence>
<name>A0A5B7GIM7_PORTR</name>